<organism evidence="5 6">
    <name type="scientific">Bifiguratus adelaidae</name>
    <dbReference type="NCBI Taxonomy" id="1938954"/>
    <lineage>
        <taxon>Eukaryota</taxon>
        <taxon>Fungi</taxon>
        <taxon>Fungi incertae sedis</taxon>
        <taxon>Mucoromycota</taxon>
        <taxon>Mucoromycotina</taxon>
        <taxon>Endogonomycetes</taxon>
        <taxon>Endogonales</taxon>
        <taxon>Endogonales incertae sedis</taxon>
        <taxon>Bifiguratus</taxon>
    </lineage>
</organism>
<name>A0A261Y0G1_9FUNG</name>
<sequence>MASGSFVEPPALAPSYSTRTQYSAHRYEPVGTGRSFAQHTVENEVDHREHAQLYAHTVDDYSATRSVVYVPQSRLQSNLVNGELTHERRLADEEDEDEEEGIEKDEEEVEDGEEGVAGDEDDEDFLSEASSIPDSNIDFDLVYALRTFVATVEGQASVVRGDELTLLDDSNSYWWLVKVLKTEQVGYIPAENIETPFERLARLNKYLNVEVTSLANNADIINNPPPRYVKRKT</sequence>
<reference evidence="5 6" key="1">
    <citation type="journal article" date="2017" name="Mycologia">
        <title>Bifiguratus adelaidae, gen. et sp. nov., a new member of Mucoromycotina in endophytic and soil-dwelling habitats.</title>
        <authorList>
            <person name="Torres-Cruz T.J."/>
            <person name="Billingsley Tobias T.L."/>
            <person name="Almatruk M."/>
            <person name="Hesse C."/>
            <person name="Kuske C.R."/>
            <person name="Desiro A."/>
            <person name="Benucci G.M."/>
            <person name="Bonito G."/>
            <person name="Stajich J.E."/>
            <person name="Dunlap C."/>
            <person name="Arnold A.E."/>
            <person name="Porras-Alfaro A."/>
        </authorList>
    </citation>
    <scope>NUCLEOTIDE SEQUENCE [LARGE SCALE GENOMIC DNA]</scope>
    <source>
        <strain evidence="5 6">AZ0501</strain>
    </source>
</reference>
<dbReference type="PROSITE" id="PS50002">
    <property type="entry name" value="SH3"/>
    <property type="match status" value="1"/>
</dbReference>
<protein>
    <recommendedName>
        <fullName evidence="4">SH3 domain-containing protein</fullName>
    </recommendedName>
</protein>
<evidence type="ECO:0000256" key="1">
    <source>
        <dbReference type="ARBA" id="ARBA00022443"/>
    </source>
</evidence>
<dbReference type="InterPro" id="IPR036028">
    <property type="entry name" value="SH3-like_dom_sf"/>
</dbReference>
<evidence type="ECO:0000256" key="3">
    <source>
        <dbReference type="SAM" id="MobiDB-lite"/>
    </source>
</evidence>
<dbReference type="PANTHER" id="PTHR47775">
    <property type="entry name" value="BUD SITE SELECTION PROTEIN 14"/>
    <property type="match status" value="1"/>
</dbReference>
<dbReference type="OrthoDB" id="196165at2759"/>
<dbReference type="SUPFAM" id="SSF50044">
    <property type="entry name" value="SH3-domain"/>
    <property type="match status" value="1"/>
</dbReference>
<dbReference type="GO" id="GO:0030950">
    <property type="term" value="P:establishment or maintenance of actin cytoskeleton polarity"/>
    <property type="evidence" value="ECO:0007669"/>
    <property type="project" value="TreeGrafter"/>
</dbReference>
<feature type="region of interest" description="Disordered" evidence="3">
    <location>
        <begin position="1"/>
        <end position="26"/>
    </location>
</feature>
<dbReference type="PANTHER" id="PTHR47775:SF1">
    <property type="entry name" value="BUD SITE SELECTION PROTEIN 14"/>
    <property type="match status" value="1"/>
</dbReference>
<dbReference type="GO" id="GO:0008104">
    <property type="term" value="P:intracellular protein localization"/>
    <property type="evidence" value="ECO:0007669"/>
    <property type="project" value="TreeGrafter"/>
</dbReference>
<gene>
    <name evidence="5" type="ORF">BZG36_02870</name>
</gene>
<feature type="compositionally biased region" description="Acidic residues" evidence="3">
    <location>
        <begin position="92"/>
        <end position="126"/>
    </location>
</feature>
<dbReference type="GO" id="GO:0051286">
    <property type="term" value="C:cell tip"/>
    <property type="evidence" value="ECO:0007669"/>
    <property type="project" value="TreeGrafter"/>
</dbReference>
<dbReference type="SMART" id="SM00326">
    <property type="entry name" value="SH3"/>
    <property type="match status" value="1"/>
</dbReference>
<keyword evidence="6" id="KW-1185">Reference proteome</keyword>
<evidence type="ECO:0000313" key="6">
    <source>
        <dbReference type="Proteomes" id="UP000242875"/>
    </source>
</evidence>
<keyword evidence="1 2" id="KW-0728">SH3 domain</keyword>
<evidence type="ECO:0000259" key="4">
    <source>
        <dbReference type="PROSITE" id="PS50002"/>
    </source>
</evidence>
<evidence type="ECO:0000256" key="2">
    <source>
        <dbReference type="PROSITE-ProRule" id="PRU00192"/>
    </source>
</evidence>
<dbReference type="AlphaFoldDB" id="A0A261Y0G1"/>
<feature type="domain" description="SH3" evidence="4">
    <location>
        <begin position="137"/>
        <end position="198"/>
    </location>
</feature>
<feature type="region of interest" description="Disordered" evidence="3">
    <location>
        <begin position="84"/>
        <end position="131"/>
    </location>
</feature>
<dbReference type="InterPro" id="IPR053039">
    <property type="entry name" value="Polarity_Bud-Selection_Reg"/>
</dbReference>
<dbReference type="InterPro" id="IPR001452">
    <property type="entry name" value="SH3_domain"/>
</dbReference>
<comment type="caution">
    <text evidence="5">The sequence shown here is derived from an EMBL/GenBank/DDBJ whole genome shotgun (WGS) entry which is preliminary data.</text>
</comment>
<accession>A0A261Y0G1</accession>
<dbReference type="Gene3D" id="2.30.30.40">
    <property type="entry name" value="SH3 Domains"/>
    <property type="match status" value="1"/>
</dbReference>
<dbReference type="EMBL" id="MVBO01000053">
    <property type="protein sequence ID" value="OZJ04105.1"/>
    <property type="molecule type" value="Genomic_DNA"/>
</dbReference>
<evidence type="ECO:0000313" key="5">
    <source>
        <dbReference type="EMBL" id="OZJ04105.1"/>
    </source>
</evidence>
<dbReference type="Pfam" id="PF00018">
    <property type="entry name" value="SH3_1"/>
    <property type="match status" value="1"/>
</dbReference>
<dbReference type="GO" id="GO:0015630">
    <property type="term" value="C:microtubule cytoskeleton"/>
    <property type="evidence" value="ECO:0007669"/>
    <property type="project" value="TreeGrafter"/>
</dbReference>
<proteinExistence type="predicted"/>
<feature type="non-terminal residue" evidence="5">
    <location>
        <position position="233"/>
    </location>
</feature>
<dbReference type="Proteomes" id="UP000242875">
    <property type="component" value="Unassembled WGS sequence"/>
</dbReference>